<sequence>MIDFDAHLAPYAAHSSKSRGRRHPEPAAGSRSEFQRDRDRIIHSTAFRRLEYKTQVFLNHEGDLFRTRLTHSIEVAQIARTLARSLRLNEDLVEAVSLAHDLGHTPFGHVGQDVLNECMKDHGGFEHNLQSLRVVDHLEEHYGAFDGLNLTFETREGILKHCSLTNARQLGDLGQRFIDKKQPSLEAQLANLADEIAYNNHDIDDGLRSGLLSMKQMEEVELFARLHHQVVQQYPGLPGRRELYETIRLMITAMTADLVEESCRLLKEAAPQSIEDVRNGPPLIRFSTKMREETTALKRFLYANLYRHYKVNRMRVKASRIVRELFDAFMTDPVLLPFDYQVASGDTMKQARKIADYIAGMTDRYAIREHKRIFSLDEL</sequence>
<organism evidence="5 6">
    <name type="scientific">Massilia norwichensis</name>
    <dbReference type="NCBI Taxonomy" id="1442366"/>
    <lineage>
        <taxon>Bacteria</taxon>
        <taxon>Pseudomonadati</taxon>
        <taxon>Pseudomonadota</taxon>
        <taxon>Betaproteobacteria</taxon>
        <taxon>Burkholderiales</taxon>
        <taxon>Oxalobacteraceae</taxon>
        <taxon>Telluria group</taxon>
        <taxon>Massilia</taxon>
    </lineage>
</organism>
<dbReference type="InterPro" id="IPR006674">
    <property type="entry name" value="HD_domain"/>
</dbReference>
<dbReference type="Pfam" id="PF01966">
    <property type="entry name" value="HD"/>
    <property type="match status" value="1"/>
</dbReference>
<evidence type="ECO:0000256" key="1">
    <source>
        <dbReference type="ARBA" id="ARBA00022801"/>
    </source>
</evidence>
<dbReference type="SMART" id="SM00471">
    <property type="entry name" value="HDc"/>
    <property type="match status" value="1"/>
</dbReference>
<dbReference type="RefSeq" id="WP_258843998.1">
    <property type="nucleotide sequence ID" value="NZ_JANUGX010000002.1"/>
</dbReference>
<gene>
    <name evidence="5" type="ORF">NX782_02925</name>
</gene>
<dbReference type="HAMAP" id="MF_01212">
    <property type="entry name" value="dGTPase_type2"/>
    <property type="match status" value="1"/>
</dbReference>
<name>A0ABT2A1T2_9BURK</name>
<keyword evidence="1 2" id="KW-0378">Hydrolase</keyword>
<protein>
    <recommendedName>
        <fullName evidence="2">Deoxyguanosinetriphosphate triphosphohydrolase-like protein</fullName>
    </recommendedName>
</protein>
<dbReference type="InterPro" id="IPR003607">
    <property type="entry name" value="HD/PDEase_dom"/>
</dbReference>
<dbReference type="PROSITE" id="PS51831">
    <property type="entry name" value="HD"/>
    <property type="match status" value="1"/>
</dbReference>
<comment type="caution">
    <text evidence="5">The sequence shown here is derived from an EMBL/GenBank/DDBJ whole genome shotgun (WGS) entry which is preliminary data.</text>
</comment>
<feature type="region of interest" description="Disordered" evidence="3">
    <location>
        <begin position="13"/>
        <end position="35"/>
    </location>
</feature>
<dbReference type="CDD" id="cd00077">
    <property type="entry name" value="HDc"/>
    <property type="match status" value="1"/>
</dbReference>
<dbReference type="InterPro" id="IPR050135">
    <property type="entry name" value="dGTPase-like"/>
</dbReference>
<proteinExistence type="inferred from homology"/>
<accession>A0ABT2A1T2</accession>
<evidence type="ECO:0000256" key="3">
    <source>
        <dbReference type="SAM" id="MobiDB-lite"/>
    </source>
</evidence>
<dbReference type="Proteomes" id="UP001205560">
    <property type="component" value="Unassembled WGS sequence"/>
</dbReference>
<evidence type="ECO:0000259" key="4">
    <source>
        <dbReference type="PROSITE" id="PS51831"/>
    </source>
</evidence>
<evidence type="ECO:0000256" key="2">
    <source>
        <dbReference type="HAMAP-Rule" id="MF_01212"/>
    </source>
</evidence>
<evidence type="ECO:0000313" key="6">
    <source>
        <dbReference type="Proteomes" id="UP001205560"/>
    </source>
</evidence>
<keyword evidence="6" id="KW-1185">Reference proteome</keyword>
<dbReference type="InterPro" id="IPR006261">
    <property type="entry name" value="dGTPase"/>
</dbReference>
<dbReference type="SUPFAM" id="SSF109604">
    <property type="entry name" value="HD-domain/PDEase-like"/>
    <property type="match status" value="1"/>
</dbReference>
<dbReference type="InterPro" id="IPR026875">
    <property type="entry name" value="PHydrolase_assoc_dom"/>
</dbReference>
<dbReference type="PANTHER" id="PTHR11373:SF43">
    <property type="entry name" value="DEOXYGUANOSINETRIPHOSPHATE TRIPHOSPHOHYDROLASE-LIKE PROTEIN"/>
    <property type="match status" value="1"/>
</dbReference>
<dbReference type="Gene3D" id="1.10.3210.10">
    <property type="entry name" value="Hypothetical protein af1432"/>
    <property type="match status" value="1"/>
</dbReference>
<dbReference type="Pfam" id="PF13286">
    <property type="entry name" value="HD_assoc"/>
    <property type="match status" value="1"/>
</dbReference>
<comment type="similarity">
    <text evidence="2">Belongs to the dGTPase family. Type 2 subfamily.</text>
</comment>
<dbReference type="PANTHER" id="PTHR11373">
    <property type="entry name" value="DEOXYNUCLEOSIDE TRIPHOSPHATE TRIPHOSPHOHYDROLASE"/>
    <property type="match status" value="1"/>
</dbReference>
<dbReference type="NCBIfam" id="NF002326">
    <property type="entry name" value="PRK01286.1-1"/>
    <property type="match status" value="1"/>
</dbReference>
<dbReference type="EMBL" id="JANUGX010000002">
    <property type="protein sequence ID" value="MCS0588155.1"/>
    <property type="molecule type" value="Genomic_DNA"/>
</dbReference>
<dbReference type="InterPro" id="IPR023023">
    <property type="entry name" value="dNTPase_2"/>
</dbReference>
<evidence type="ECO:0000313" key="5">
    <source>
        <dbReference type="EMBL" id="MCS0588155.1"/>
    </source>
</evidence>
<dbReference type="NCBIfam" id="TIGR01353">
    <property type="entry name" value="dGTP_triPase"/>
    <property type="match status" value="1"/>
</dbReference>
<feature type="domain" description="HD" evidence="4">
    <location>
        <begin position="68"/>
        <end position="199"/>
    </location>
</feature>
<reference evidence="5 6" key="1">
    <citation type="submission" date="2022-08" db="EMBL/GenBank/DDBJ databases">
        <title>Reclassification of Massilia species as members of the genera Telluria, Duganella, Pseudoduganella, Mokoshia gen. nov. and Zemynaea gen. nov. using orthogonal and non-orthogonal genome-based approaches.</title>
        <authorList>
            <person name="Bowman J.P."/>
        </authorList>
    </citation>
    <scope>NUCLEOTIDE SEQUENCE [LARGE SCALE GENOMIC DNA]</scope>
    <source>
        <strain evidence="5 6">LMG 28164</strain>
    </source>
</reference>